<gene>
    <name evidence="4" type="ORF">AVDCRST_MAG86-324</name>
</gene>
<organism evidence="4">
    <name type="scientific">uncultured Truepera sp</name>
    <dbReference type="NCBI Taxonomy" id="543023"/>
    <lineage>
        <taxon>Bacteria</taxon>
        <taxon>Thermotogati</taxon>
        <taxon>Deinococcota</taxon>
        <taxon>Deinococci</taxon>
        <taxon>Trueperales</taxon>
        <taxon>Trueperaceae</taxon>
        <taxon>Truepera</taxon>
        <taxon>environmental samples</taxon>
    </lineage>
</organism>
<comment type="similarity">
    <text evidence="1">Belongs to the peptidase S33 family.</text>
</comment>
<dbReference type="GO" id="GO:0008233">
    <property type="term" value="F:peptidase activity"/>
    <property type="evidence" value="ECO:0007669"/>
    <property type="project" value="InterPro"/>
</dbReference>
<name>A0A6J4UQ83_9DEIN</name>
<protein>
    <submittedName>
        <fullName evidence="4">Proline iminopeptidase-related protein</fullName>
    </submittedName>
</protein>
<dbReference type="InterPro" id="IPR000073">
    <property type="entry name" value="AB_hydrolase_1"/>
</dbReference>
<keyword evidence="2" id="KW-0378">Hydrolase</keyword>
<dbReference type="PANTHER" id="PTHR43798">
    <property type="entry name" value="MONOACYLGLYCEROL LIPASE"/>
    <property type="match status" value="1"/>
</dbReference>
<dbReference type="PANTHER" id="PTHR43798:SF33">
    <property type="entry name" value="HYDROLASE, PUTATIVE (AFU_ORTHOLOGUE AFUA_2G14860)-RELATED"/>
    <property type="match status" value="1"/>
</dbReference>
<dbReference type="Pfam" id="PF00561">
    <property type="entry name" value="Abhydrolase_1"/>
    <property type="match status" value="1"/>
</dbReference>
<dbReference type="InterPro" id="IPR050266">
    <property type="entry name" value="AB_hydrolase_sf"/>
</dbReference>
<proteinExistence type="inferred from homology"/>
<dbReference type="GO" id="GO:0006508">
    <property type="term" value="P:proteolysis"/>
    <property type="evidence" value="ECO:0007669"/>
    <property type="project" value="InterPro"/>
</dbReference>
<dbReference type="InterPro" id="IPR002410">
    <property type="entry name" value="Peptidase_S33"/>
</dbReference>
<dbReference type="Gene3D" id="3.40.50.1820">
    <property type="entry name" value="alpha/beta hydrolase"/>
    <property type="match status" value="1"/>
</dbReference>
<reference evidence="4" key="1">
    <citation type="submission" date="2020-02" db="EMBL/GenBank/DDBJ databases">
        <authorList>
            <person name="Meier V. D."/>
        </authorList>
    </citation>
    <scope>NUCLEOTIDE SEQUENCE</scope>
    <source>
        <strain evidence="4">AVDCRST_MAG86</strain>
    </source>
</reference>
<dbReference type="SUPFAM" id="SSF53474">
    <property type="entry name" value="alpha/beta-Hydrolases"/>
    <property type="match status" value="1"/>
</dbReference>
<evidence type="ECO:0000313" key="4">
    <source>
        <dbReference type="EMBL" id="CAA9557627.1"/>
    </source>
</evidence>
<dbReference type="GO" id="GO:0016020">
    <property type="term" value="C:membrane"/>
    <property type="evidence" value="ECO:0007669"/>
    <property type="project" value="TreeGrafter"/>
</dbReference>
<accession>A0A6J4UQ83</accession>
<evidence type="ECO:0000256" key="2">
    <source>
        <dbReference type="ARBA" id="ARBA00022801"/>
    </source>
</evidence>
<feature type="domain" description="AB hydrolase-1" evidence="3">
    <location>
        <begin position="37"/>
        <end position="282"/>
    </location>
</feature>
<dbReference type="EMBL" id="CADCWP010000023">
    <property type="protein sequence ID" value="CAA9557627.1"/>
    <property type="molecule type" value="Genomic_DNA"/>
</dbReference>
<dbReference type="InterPro" id="IPR029058">
    <property type="entry name" value="AB_hydrolase_fold"/>
</dbReference>
<dbReference type="PRINTS" id="PR00793">
    <property type="entry name" value="PROAMNOPTASE"/>
</dbReference>
<evidence type="ECO:0000259" key="3">
    <source>
        <dbReference type="Pfam" id="PF00561"/>
    </source>
</evidence>
<dbReference type="AlphaFoldDB" id="A0A6J4UQ83"/>
<sequence length="301" mass="33081">MDGADNPHQDAYLDEAYRLDTPDAELYFELVGPPDEPVIFYLHGGPGYNSHSFRDLVGDELAAFRVIYADQRGAGRSLADTGADLGVEAMAGDVFAILDALRISRATLLAHGFGATVAAAAARRAPERVERLVWVNPWVTMPELAKTLQLEAAKLAGREADADDLAELPPAERVREAVQGGGGKSLFDTLLFLNAGSRMRLEHADAELFAELQESVLIDSWQNLWELEVDLEPLRVLAHPTVVVLGRQDRSCYPRQAERVLEGLPHALASLLDAAHYPWLDDPEAFVEIVEQVMQLPPRTL</sequence>
<evidence type="ECO:0000256" key="1">
    <source>
        <dbReference type="ARBA" id="ARBA00010088"/>
    </source>
</evidence>